<dbReference type="InterPro" id="IPR012334">
    <property type="entry name" value="Pectin_lyas_fold"/>
</dbReference>
<dbReference type="Proteomes" id="UP000757890">
    <property type="component" value="Unassembled WGS sequence"/>
</dbReference>
<protein>
    <submittedName>
        <fullName evidence="4">Filamentous hemagglutinin N-terminal domain-containing protein</fullName>
    </submittedName>
</protein>
<name>A0A930B9E1_9FIRM</name>
<evidence type="ECO:0000256" key="2">
    <source>
        <dbReference type="SAM" id="SignalP"/>
    </source>
</evidence>
<feature type="non-terminal residue" evidence="4">
    <location>
        <position position="1572"/>
    </location>
</feature>
<evidence type="ECO:0000313" key="5">
    <source>
        <dbReference type="Proteomes" id="UP000757890"/>
    </source>
</evidence>
<evidence type="ECO:0000256" key="1">
    <source>
        <dbReference type="SAM" id="Coils"/>
    </source>
</evidence>
<proteinExistence type="predicted"/>
<keyword evidence="1" id="KW-0175">Coiled coil</keyword>
<dbReference type="Gene3D" id="2.160.20.10">
    <property type="entry name" value="Single-stranded right-handed beta-helix, Pectin lyase-like"/>
    <property type="match status" value="1"/>
</dbReference>
<dbReference type="InterPro" id="IPR010069">
    <property type="entry name" value="CdiA_FHA1_rpt"/>
</dbReference>
<dbReference type="NCBIfam" id="TIGR01731">
    <property type="entry name" value="fil_hemag_20aa"/>
    <property type="match status" value="12"/>
</dbReference>
<organism evidence="4 5">
    <name type="scientific">Dialister invisus</name>
    <dbReference type="NCBI Taxonomy" id="218538"/>
    <lineage>
        <taxon>Bacteria</taxon>
        <taxon>Bacillati</taxon>
        <taxon>Bacillota</taxon>
        <taxon>Negativicutes</taxon>
        <taxon>Veillonellales</taxon>
        <taxon>Veillonellaceae</taxon>
        <taxon>Dialister</taxon>
    </lineage>
</organism>
<accession>A0A930B9E1</accession>
<sequence>MKTSTSKRLRWNVAIWLAAGLFMTSTAGMASGPIMPDPKAEARHQPQIEETANGIPLVNITAPSSGGVSRNEYETFNVPDKGAILNNSYTLSKTELAGYVQGNNNMAERPAKIIVNEVTGAGSTSMDGFLEVAGNRADVVIANPNGITVNGGGFINTGKAFLTTGKPVYDGEDHLQRFDITGGDILIEGKGLGGKETESLAILSRAVKINAGIWAKDLHITTGTNTVDAKTLEASAIEGKGGRPAFALDTAAIGGMYAGRITLVGTEKGLGVNNSGTWSAEDNLTLDWNGDLKNSGTIYSKGNTDLRASRLENDKTIAAGKDITISADGHVTNTGTVGAGINEIGKLTETGTLEIQSRRVDNRQGNLLAGNRLGISSGSLSNVKGQISGYGTFHTAAEEIDNTDGKISFIGDVSIKAKDMANDKGRLTTESSLFLRGNTVTNGKGTIIAGGDASLYGTSLNNTEGNIITGKDMELVLPWIRNREGTLSAKGSMKMAAEKELDNETGRLLSDGDMDISASVLSNKNGTASSGKNITIKGIRLDNAGGTLSARDGITLHADRSVNNAKGKIQSSGDISLSAAVLDNREGKIVSGQNLAVKTKEDLLLQGKAAGGNNVTFVTEGNLQNRTDVTAGNVLHLSGKTVGNAKDTSLSGKHISIEAGQVENRGLVQASDTVSIEAGTLDNIGTGKIYGDTIRLSAAALHNHVDADKEKALEKAQEQAETAKRDMEKALEDLAAAQGTNPQGNSPEAEAAESVYLAKKETFMVLQKAASDIYEEIHGMPAGTAAARKELDIRADRIDNRIGAMLYSGSTLSIRGKSREKTETVDNWGGTVASRGDMSIRADHLANRNANLAFGMEESGWEQAEPDRVRFSAGGQTYNVLRSRLAPWEIGQEGSRTGPGALDIHYIVHPELYGKEQELPLVKSGKGFGRRMHYTTWDSPDWQLPGVKTLGITPPSAPPPEGTPAYDAWQAEYDAKLRELEEKIPAYNDRVHEANRRIEFEDYYLYVSKKKTITPTLLSTAPGTIQSGGDLLLDTDTLNKDSAIQAGGTLKAAAGNLSNISTAVKSETLRWNTVTFSEVVRVAMGTKHSRHSHPQDEYEAPALSDAHLPTVIAKDHASPAISAVTAPSMKDLTVKDDAGYTQTLTGQISRNIPNTSIYKINKETTATYLIETDPAFTDRKKFLSSDYMYEQMKWDPDKTMKRLGDGFYEQELVRQQIMSLRGTRYLPGYTGDEEEYKALMESGAAFARKYDLKPGIELTKEQMAALTGDIVWLVREKVILPGGKTEYVLVPRVYLKAGSRKELRPDGSLISASRIVMDLKQDLENSGTMQGKDGISVKAGTINGHGNFTGGHIALDTQKDMALHGILAAEKSVKLASGGNIDITSETYRTADKNGSYRTGMAKTAGIAVKNKEGLLLLSAKNDLSLSGAELEQLGEKGASLLSAGRDVRIGAVHTDNYAQGITDSDNYLKDRTVKDEGTVLVGKGNVQIGAGRDITAKAAYAESKDGSIRMSAGRDIALTAGEESSRHELGLKYKESGVLSTSQTTMKEDTAIEKPEGSLISGKEVQVAAGR</sequence>
<evidence type="ECO:0000259" key="3">
    <source>
        <dbReference type="SMART" id="SM00912"/>
    </source>
</evidence>
<feature type="domain" description="Filamentous haemagglutinin FhaB/tRNA nuclease CdiA-like TPS" evidence="3">
    <location>
        <begin position="52"/>
        <end position="172"/>
    </location>
</feature>
<comment type="caution">
    <text evidence="4">The sequence shown here is derived from an EMBL/GenBank/DDBJ whole genome shotgun (WGS) entry which is preliminary data.</text>
</comment>
<dbReference type="SUPFAM" id="SSF51126">
    <property type="entry name" value="Pectin lyase-like"/>
    <property type="match status" value="1"/>
</dbReference>
<feature type="signal peptide" evidence="2">
    <location>
        <begin position="1"/>
        <end position="30"/>
    </location>
</feature>
<dbReference type="SMART" id="SM00912">
    <property type="entry name" value="Haemagg_act"/>
    <property type="match status" value="1"/>
</dbReference>
<keyword evidence="2" id="KW-0732">Signal</keyword>
<gene>
    <name evidence="4" type="ORF">HXL70_08410</name>
</gene>
<evidence type="ECO:0000313" key="4">
    <source>
        <dbReference type="EMBL" id="MBF1130042.1"/>
    </source>
</evidence>
<feature type="coiled-coil region" evidence="1">
    <location>
        <begin position="970"/>
        <end position="997"/>
    </location>
</feature>
<dbReference type="Pfam" id="PF05860">
    <property type="entry name" value="TPS"/>
    <property type="match status" value="1"/>
</dbReference>
<feature type="coiled-coil region" evidence="1">
    <location>
        <begin position="706"/>
        <end position="740"/>
    </location>
</feature>
<dbReference type="InterPro" id="IPR011050">
    <property type="entry name" value="Pectin_lyase_fold/virulence"/>
</dbReference>
<dbReference type="InterPro" id="IPR008638">
    <property type="entry name" value="FhaB/CdiA-like_TPS"/>
</dbReference>
<dbReference type="InterPro" id="IPR008619">
    <property type="entry name" value="Filamentous_hemagglutn_rpt"/>
</dbReference>
<dbReference type="EMBL" id="JABZMK010000088">
    <property type="protein sequence ID" value="MBF1130042.1"/>
    <property type="molecule type" value="Genomic_DNA"/>
</dbReference>
<dbReference type="NCBIfam" id="TIGR01901">
    <property type="entry name" value="adhes_NPXG"/>
    <property type="match status" value="1"/>
</dbReference>
<dbReference type="Pfam" id="PF05594">
    <property type="entry name" value="Fil_haemagg"/>
    <property type="match status" value="7"/>
</dbReference>
<feature type="chain" id="PRO_5039212869" evidence="2">
    <location>
        <begin position="31"/>
        <end position="1572"/>
    </location>
</feature>
<reference evidence="4" key="1">
    <citation type="submission" date="2020-04" db="EMBL/GenBank/DDBJ databases">
        <title>Deep metagenomics examines the oral microbiome during advanced dental caries in children, revealing novel taxa and co-occurrences with host molecules.</title>
        <authorList>
            <person name="Baker J.L."/>
            <person name="Morton J.T."/>
            <person name="Dinis M."/>
            <person name="Alvarez R."/>
            <person name="Tran N.C."/>
            <person name="Knight R."/>
            <person name="Edlund A."/>
        </authorList>
    </citation>
    <scope>NUCLEOTIDE SEQUENCE</scope>
    <source>
        <strain evidence="4">JCVI_32_bin.14</strain>
    </source>
</reference>